<dbReference type="SUPFAM" id="SSF160631">
    <property type="entry name" value="SMI1/KNR4-like"/>
    <property type="match status" value="1"/>
</dbReference>
<sequence>MITNPEIHIVPRDLDEGAAVLTASEIEARAHGIKLPPLLLSVLPDDGRSVGFDKGVEIEPVEASPIAGDKKRQLVFSLFGLNNGQDGILKNYLRLKGRIDGDMLPIGDDGLDNAFLLDPRTGKVLFWHHECEEGEGSPKALSEVAPSLEAFLSALRPEQEFDSAELKRGVKAVRLDIF</sequence>
<proteinExistence type="predicted"/>
<keyword evidence="2" id="KW-0614">Plasmid</keyword>
<dbReference type="InterPro" id="IPR018958">
    <property type="entry name" value="Knr4/Smi1-like_dom"/>
</dbReference>
<gene>
    <name evidence="2" type="ORF">K529_022735</name>
</gene>
<dbReference type="RefSeq" id="WP_005632634.1">
    <property type="nucleotide sequence ID" value="NZ_CP015234.1"/>
</dbReference>
<dbReference type="InterPro" id="IPR037883">
    <property type="entry name" value="Knr4/Smi1-like_sf"/>
</dbReference>
<dbReference type="AlphaFoldDB" id="A0A1B1AAJ0"/>
<dbReference type="EMBL" id="CP015234">
    <property type="protein sequence ID" value="ANP43574.1"/>
    <property type="molecule type" value="Genomic_DNA"/>
</dbReference>
<name>A0A1B1AAJ0_9RHOB</name>
<accession>A0A1B1AAJ0</accession>
<feature type="domain" description="Knr4/Smi1-like" evidence="1">
    <location>
        <begin position="25"/>
        <end position="153"/>
    </location>
</feature>
<dbReference type="Proteomes" id="UP000013243">
    <property type="component" value="Plasmid unnamed4"/>
</dbReference>
<evidence type="ECO:0000259" key="1">
    <source>
        <dbReference type="Pfam" id="PF09346"/>
    </source>
</evidence>
<dbReference type="OrthoDB" id="7865836at2"/>
<evidence type="ECO:0000313" key="2">
    <source>
        <dbReference type="EMBL" id="ANP43574.1"/>
    </source>
</evidence>
<dbReference type="Pfam" id="PF09346">
    <property type="entry name" value="SMI1_KNR4"/>
    <property type="match status" value="1"/>
</dbReference>
<dbReference type="GeneID" id="28252716"/>
<evidence type="ECO:0000313" key="3">
    <source>
        <dbReference type="Proteomes" id="UP000013243"/>
    </source>
</evidence>
<dbReference type="KEGG" id="rmb:K529_022735"/>
<reference evidence="2 3" key="1">
    <citation type="journal article" date="2016" name="ISME J.">
        <title>Global occurrence and heterogeneity of the Roseobacter-clade species Ruegeria mobilis.</title>
        <authorList>
            <person name="Sonnenschein E."/>
            <person name="Gram L."/>
        </authorList>
    </citation>
    <scope>NUCLEOTIDE SEQUENCE [LARGE SCALE GENOMIC DNA]</scope>
    <source>
        <strain evidence="2 3">F1926</strain>
        <plasmid evidence="2 3">unnamed4</plasmid>
    </source>
</reference>
<organism evidence="2 3">
    <name type="scientific">Tritonibacter mobilis F1926</name>
    <dbReference type="NCBI Taxonomy" id="1265309"/>
    <lineage>
        <taxon>Bacteria</taxon>
        <taxon>Pseudomonadati</taxon>
        <taxon>Pseudomonadota</taxon>
        <taxon>Alphaproteobacteria</taxon>
        <taxon>Rhodobacterales</taxon>
        <taxon>Paracoccaceae</taxon>
        <taxon>Tritonibacter</taxon>
    </lineage>
</organism>
<geneLocation type="plasmid" evidence="2 3">
    <name>unnamed4</name>
</geneLocation>
<dbReference type="Gene3D" id="3.40.1580.10">
    <property type="entry name" value="SMI1/KNR4-like"/>
    <property type="match status" value="1"/>
</dbReference>
<protein>
    <recommendedName>
        <fullName evidence="1">Knr4/Smi1-like domain-containing protein</fullName>
    </recommendedName>
</protein>